<dbReference type="Proteomes" id="UP000195880">
    <property type="component" value="Chromosome"/>
</dbReference>
<protein>
    <submittedName>
        <fullName evidence="2">Biphenyl 2,3-dioxygenase</fullName>
    </submittedName>
</protein>
<proteinExistence type="predicted"/>
<dbReference type="GO" id="GO:0051213">
    <property type="term" value="F:dioxygenase activity"/>
    <property type="evidence" value="ECO:0007669"/>
    <property type="project" value="UniProtKB-KW"/>
</dbReference>
<name>A0A1Z1WRQ4_9ACTN</name>
<dbReference type="InterPro" id="IPR015879">
    <property type="entry name" value="Ring_hydroxy_dOase_asu_C_dom"/>
</dbReference>
<keyword evidence="2" id="KW-0223">Dioxygenase</keyword>
<keyword evidence="2" id="KW-0560">Oxidoreductase</keyword>
<dbReference type="GO" id="GO:0051537">
    <property type="term" value="F:2 iron, 2 sulfur cluster binding"/>
    <property type="evidence" value="ECO:0007669"/>
    <property type="project" value="InterPro"/>
</dbReference>
<evidence type="ECO:0000259" key="1">
    <source>
        <dbReference type="Pfam" id="PF00848"/>
    </source>
</evidence>
<dbReference type="EMBL" id="CP021748">
    <property type="protein sequence ID" value="ARX89074.1"/>
    <property type="molecule type" value="Genomic_DNA"/>
</dbReference>
<dbReference type="AlphaFoldDB" id="A0A1Z1WRQ4"/>
<organism evidence="2 3">
    <name type="scientific">Streptomyces alboflavus</name>
    <dbReference type="NCBI Taxonomy" id="67267"/>
    <lineage>
        <taxon>Bacteria</taxon>
        <taxon>Bacillati</taxon>
        <taxon>Actinomycetota</taxon>
        <taxon>Actinomycetes</taxon>
        <taxon>Kitasatosporales</taxon>
        <taxon>Streptomycetaceae</taxon>
        <taxon>Streptomyces</taxon>
    </lineage>
</organism>
<dbReference type="GO" id="GO:0005506">
    <property type="term" value="F:iron ion binding"/>
    <property type="evidence" value="ECO:0007669"/>
    <property type="project" value="InterPro"/>
</dbReference>
<dbReference type="SUPFAM" id="SSF55961">
    <property type="entry name" value="Bet v1-like"/>
    <property type="match status" value="1"/>
</dbReference>
<feature type="domain" description="Aromatic-ring-hydroxylating dioxygenase alpha subunit C-terminal" evidence="1">
    <location>
        <begin position="10"/>
        <end position="102"/>
    </location>
</feature>
<sequence>MDLVGTLIPGLGMRQLSGMTVAGVFPNMVMALMPDSVAFARWIPRGPGAHDAVFTVLVPAEAKQRPGYDAYVEASRQQIEVIQAEDVVAVRGVQRGLATDPAPSGAASRIWSVRCGSSSGIWRSAWRGWVP</sequence>
<dbReference type="RefSeq" id="WP_250645257.1">
    <property type="nucleotide sequence ID" value="NZ_CP021748.1"/>
</dbReference>
<gene>
    <name evidence="2" type="ORF">SMD44_08561</name>
</gene>
<dbReference type="KEGG" id="salf:SMD44_08561"/>
<evidence type="ECO:0000313" key="3">
    <source>
        <dbReference type="Proteomes" id="UP000195880"/>
    </source>
</evidence>
<keyword evidence="3" id="KW-1185">Reference proteome</keyword>
<reference evidence="2 3" key="1">
    <citation type="submission" date="2017-05" db="EMBL/GenBank/DDBJ databases">
        <title>Streptomyces alboflavus Genome sequencing and assembly.</title>
        <authorList>
            <person name="Wang Y."/>
            <person name="Du B."/>
            <person name="Ding Y."/>
            <person name="Liu H."/>
            <person name="Hou Q."/>
            <person name="Liu K."/>
            <person name="Wang C."/>
            <person name="Yao L."/>
        </authorList>
    </citation>
    <scope>NUCLEOTIDE SEQUENCE [LARGE SCALE GENOMIC DNA]</scope>
    <source>
        <strain evidence="2 3">MDJK44</strain>
    </source>
</reference>
<evidence type="ECO:0000313" key="2">
    <source>
        <dbReference type="EMBL" id="ARX89074.1"/>
    </source>
</evidence>
<dbReference type="Gene3D" id="3.90.380.10">
    <property type="entry name" value="Naphthalene 1,2-dioxygenase Alpha Subunit, Chain A, domain 1"/>
    <property type="match status" value="1"/>
</dbReference>
<dbReference type="Pfam" id="PF00848">
    <property type="entry name" value="Ring_hydroxyl_A"/>
    <property type="match status" value="1"/>
</dbReference>
<accession>A0A1Z1WRQ4</accession>